<name>A0A8X6XCS4_9ARAC</name>
<dbReference type="EMBL" id="BMAV01007550">
    <property type="protein sequence ID" value="GFY50541.1"/>
    <property type="molecule type" value="Genomic_DNA"/>
</dbReference>
<sequence length="117" mass="12857">MGNKKSSPKPRPPLSSWEEEGDGPILYRSPFLKKRTFIDKFALGCAHPGFVPNALPCFPESGFFPNSAPFSGCGRPCSTHPPPAVSKERGRHEMRPTPSASSRKLYCVCGVEETYTK</sequence>
<comment type="caution">
    <text evidence="2">The sequence shown here is derived from an EMBL/GenBank/DDBJ whole genome shotgun (WGS) entry which is preliminary data.</text>
</comment>
<evidence type="ECO:0000256" key="1">
    <source>
        <dbReference type="SAM" id="MobiDB-lite"/>
    </source>
</evidence>
<dbReference type="AlphaFoldDB" id="A0A8X6XCS4"/>
<reference evidence="2" key="1">
    <citation type="submission" date="2020-08" db="EMBL/GenBank/DDBJ databases">
        <title>Multicomponent nature underlies the extraordinary mechanical properties of spider dragline silk.</title>
        <authorList>
            <person name="Kono N."/>
            <person name="Nakamura H."/>
            <person name="Mori M."/>
            <person name="Yoshida Y."/>
            <person name="Ohtoshi R."/>
            <person name="Malay A.D."/>
            <person name="Moran D.A.P."/>
            <person name="Tomita M."/>
            <person name="Numata K."/>
            <person name="Arakawa K."/>
        </authorList>
    </citation>
    <scope>NUCLEOTIDE SEQUENCE</scope>
</reference>
<dbReference type="Proteomes" id="UP000886998">
    <property type="component" value="Unassembled WGS sequence"/>
</dbReference>
<feature type="region of interest" description="Disordered" evidence="1">
    <location>
        <begin position="1"/>
        <end position="23"/>
    </location>
</feature>
<proteinExistence type="predicted"/>
<evidence type="ECO:0000313" key="3">
    <source>
        <dbReference type="Proteomes" id="UP000886998"/>
    </source>
</evidence>
<keyword evidence="3" id="KW-1185">Reference proteome</keyword>
<protein>
    <submittedName>
        <fullName evidence="2">Uncharacterized protein</fullName>
    </submittedName>
</protein>
<organism evidence="2 3">
    <name type="scientific">Trichonephila inaurata madagascariensis</name>
    <dbReference type="NCBI Taxonomy" id="2747483"/>
    <lineage>
        <taxon>Eukaryota</taxon>
        <taxon>Metazoa</taxon>
        <taxon>Ecdysozoa</taxon>
        <taxon>Arthropoda</taxon>
        <taxon>Chelicerata</taxon>
        <taxon>Arachnida</taxon>
        <taxon>Araneae</taxon>
        <taxon>Araneomorphae</taxon>
        <taxon>Entelegynae</taxon>
        <taxon>Araneoidea</taxon>
        <taxon>Nephilidae</taxon>
        <taxon>Trichonephila</taxon>
        <taxon>Trichonephila inaurata</taxon>
    </lineage>
</organism>
<evidence type="ECO:0000313" key="2">
    <source>
        <dbReference type="EMBL" id="GFY50541.1"/>
    </source>
</evidence>
<accession>A0A8X6XCS4</accession>
<gene>
    <name evidence="2" type="ORF">TNIN_343291</name>
</gene>